<dbReference type="InterPro" id="IPR036397">
    <property type="entry name" value="RNaseH_sf"/>
</dbReference>
<dbReference type="STRING" id="27342.A0A0H2STL2"/>
<dbReference type="EMBL" id="KQ085882">
    <property type="protein sequence ID" value="KLO20451.1"/>
    <property type="molecule type" value="Genomic_DNA"/>
</dbReference>
<dbReference type="SUPFAM" id="SSF53098">
    <property type="entry name" value="Ribonuclease H-like"/>
    <property type="match status" value="1"/>
</dbReference>
<sequence>MTRRNYRNQDAEGRCNCPSCGGMTAFASSQGALYSGTVMIAPSSSYELRATATSGRWAPSYGYDSRTSNAALVRSEYAPRSYYEEVPRTPVSITVYADASLDGFGFWSPQMNRGFYGDLPRMPLLDDINFMEYYAVANAISWASKRLEPGDRLKVFTDSMNTVDKFNGGSAEEEYDELIEAVEDLVEDAGIRLSVWHIPAYKNGIADCLSRPDLDLDYISDLRPDLEISRYNVSRRLERRASYM</sequence>
<accession>A0A0H2STL2</accession>
<proteinExistence type="predicted"/>
<keyword evidence="2" id="KW-1185">Reference proteome</keyword>
<dbReference type="OrthoDB" id="3249498at2759"/>
<protein>
    <submittedName>
        <fullName evidence="1">Uncharacterized protein</fullName>
    </submittedName>
</protein>
<organism evidence="1 2">
    <name type="scientific">Schizopora paradoxa</name>
    <dbReference type="NCBI Taxonomy" id="27342"/>
    <lineage>
        <taxon>Eukaryota</taxon>
        <taxon>Fungi</taxon>
        <taxon>Dikarya</taxon>
        <taxon>Basidiomycota</taxon>
        <taxon>Agaricomycotina</taxon>
        <taxon>Agaricomycetes</taxon>
        <taxon>Hymenochaetales</taxon>
        <taxon>Schizoporaceae</taxon>
        <taxon>Schizopora</taxon>
    </lineage>
</organism>
<reference evidence="1 2" key="1">
    <citation type="submission" date="2015-04" db="EMBL/GenBank/DDBJ databases">
        <title>Complete genome sequence of Schizopora paradoxa KUC8140, a cosmopolitan wood degrader in East Asia.</title>
        <authorList>
            <consortium name="DOE Joint Genome Institute"/>
            <person name="Min B."/>
            <person name="Park H."/>
            <person name="Jang Y."/>
            <person name="Kim J.-J."/>
            <person name="Kim K.H."/>
            <person name="Pangilinan J."/>
            <person name="Lipzen A."/>
            <person name="Riley R."/>
            <person name="Grigoriev I.V."/>
            <person name="Spatafora J.W."/>
            <person name="Choi I.-G."/>
        </authorList>
    </citation>
    <scope>NUCLEOTIDE SEQUENCE [LARGE SCALE GENOMIC DNA]</scope>
    <source>
        <strain evidence="1 2">KUC8140</strain>
    </source>
</reference>
<dbReference type="Gene3D" id="3.30.420.10">
    <property type="entry name" value="Ribonuclease H-like superfamily/Ribonuclease H"/>
    <property type="match status" value="1"/>
</dbReference>
<dbReference type="Proteomes" id="UP000053477">
    <property type="component" value="Unassembled WGS sequence"/>
</dbReference>
<dbReference type="GO" id="GO:0003676">
    <property type="term" value="F:nucleic acid binding"/>
    <property type="evidence" value="ECO:0007669"/>
    <property type="project" value="InterPro"/>
</dbReference>
<gene>
    <name evidence="1" type="ORF">SCHPADRAFT_6566</name>
</gene>
<dbReference type="AlphaFoldDB" id="A0A0H2STL2"/>
<evidence type="ECO:0000313" key="2">
    <source>
        <dbReference type="Proteomes" id="UP000053477"/>
    </source>
</evidence>
<evidence type="ECO:0000313" key="1">
    <source>
        <dbReference type="EMBL" id="KLO20451.1"/>
    </source>
</evidence>
<dbReference type="InterPro" id="IPR012337">
    <property type="entry name" value="RNaseH-like_sf"/>
</dbReference>
<dbReference type="InParanoid" id="A0A0H2STL2"/>
<name>A0A0H2STL2_9AGAM</name>